<dbReference type="EMBL" id="VOAH01000001">
    <property type="protein sequence ID" value="TVP41868.1"/>
    <property type="molecule type" value="Genomic_DNA"/>
</dbReference>
<organism evidence="1 2">
    <name type="scientific">Candidatus Nitrosocosmicus arcticus</name>
    <dbReference type="NCBI Taxonomy" id="2035267"/>
    <lineage>
        <taxon>Archaea</taxon>
        <taxon>Nitrososphaerota</taxon>
        <taxon>Nitrososphaeria</taxon>
        <taxon>Nitrososphaerales</taxon>
        <taxon>Nitrososphaeraceae</taxon>
        <taxon>Candidatus Nitrosocosmicus</taxon>
    </lineage>
</organism>
<proteinExistence type="predicted"/>
<keyword evidence="2" id="KW-1185">Reference proteome</keyword>
<protein>
    <submittedName>
        <fullName evidence="1">Uncharacterized protein</fullName>
    </submittedName>
</protein>
<gene>
    <name evidence="1" type="ORF">NARC_10274</name>
</gene>
<dbReference type="AlphaFoldDB" id="A0A557SZ38"/>
<comment type="caution">
    <text evidence="1">The sequence shown here is derived from an EMBL/GenBank/DDBJ whole genome shotgun (WGS) entry which is preliminary data.</text>
</comment>
<accession>A0A557SZ38</accession>
<evidence type="ECO:0000313" key="1">
    <source>
        <dbReference type="EMBL" id="TVP41868.1"/>
    </source>
</evidence>
<name>A0A557SZ38_9ARCH</name>
<reference evidence="1 2" key="1">
    <citation type="journal article" date="2019" name="Front. Microbiol.">
        <title>Ammonia Oxidation by the Arctic Terrestrial Thaumarchaeote Candidatus Nitrosocosmicus arcticus Is Stimulated by Increasing Temperatures.</title>
        <authorList>
            <person name="Alves R.J.E."/>
            <person name="Kerou M."/>
            <person name="Zappe A."/>
            <person name="Bittner R."/>
            <person name="Abby S.S."/>
            <person name="Schmidt H.A."/>
            <person name="Pfeifer K."/>
            <person name="Schleper C."/>
        </authorList>
    </citation>
    <scope>NUCLEOTIDE SEQUENCE [LARGE SCALE GENOMIC DNA]</scope>
    <source>
        <strain evidence="1 2">Kfb</strain>
    </source>
</reference>
<dbReference type="Proteomes" id="UP000315289">
    <property type="component" value="Unassembled WGS sequence"/>
</dbReference>
<dbReference type="RefSeq" id="WP_186433986.1">
    <property type="nucleotide sequence ID" value="NZ_ML675578.1"/>
</dbReference>
<sequence>MTVSETESVAITPLSGEAKPITQTTFINVKAMLEHRKFCLVSIGMVHIQSKG</sequence>
<evidence type="ECO:0000313" key="2">
    <source>
        <dbReference type="Proteomes" id="UP000315289"/>
    </source>
</evidence>